<dbReference type="KEGG" id="fla:SY85_15635"/>
<evidence type="ECO:0000313" key="1">
    <source>
        <dbReference type="EMBL" id="ANE51716.1"/>
    </source>
</evidence>
<dbReference type="InterPro" id="IPR005501">
    <property type="entry name" value="LamB/YcsF/PxpA-like"/>
</dbReference>
<dbReference type="PATRIC" id="fig|1492898.3.peg.3395"/>
<dbReference type="SUPFAM" id="SSF88713">
    <property type="entry name" value="Glycoside hydrolase/deacetylase"/>
    <property type="match status" value="1"/>
</dbReference>
<dbReference type="NCBIfam" id="NF003814">
    <property type="entry name" value="PRK05406.1-3"/>
    <property type="match status" value="1"/>
</dbReference>
<dbReference type="PANTHER" id="PTHR30292:SF0">
    <property type="entry name" value="5-OXOPROLINASE SUBUNIT A"/>
    <property type="match status" value="1"/>
</dbReference>
<keyword evidence="2" id="KW-1185">Reference proteome</keyword>
<protein>
    <submittedName>
        <fullName evidence="1">LamB/YcsF family protein</fullName>
    </submittedName>
</protein>
<dbReference type="OrthoDB" id="9773478at2"/>
<dbReference type="Gene3D" id="3.20.20.370">
    <property type="entry name" value="Glycoside hydrolase/deacetylase"/>
    <property type="match status" value="1"/>
</dbReference>
<proteinExistence type="predicted"/>
<dbReference type="PANTHER" id="PTHR30292">
    <property type="entry name" value="UNCHARACTERIZED PROTEIN YBGL-RELATED"/>
    <property type="match status" value="1"/>
</dbReference>
<gene>
    <name evidence="1" type="ORF">SY85_15635</name>
</gene>
<dbReference type="STRING" id="1492898.SY85_15635"/>
<dbReference type="GO" id="GO:0005975">
    <property type="term" value="P:carbohydrate metabolic process"/>
    <property type="evidence" value="ECO:0007669"/>
    <property type="project" value="InterPro"/>
</dbReference>
<dbReference type="AlphaFoldDB" id="A0A172TXI4"/>
<reference evidence="1 2" key="2">
    <citation type="journal article" date="2016" name="Int. J. Syst. Evol. Microbiol.">
        <title>Flavisolibacter tropicus sp. nov., isolated from tropical soil.</title>
        <authorList>
            <person name="Lee J.J."/>
            <person name="Kang M.S."/>
            <person name="Kim G.S."/>
            <person name="Lee C.S."/>
            <person name="Lim S."/>
            <person name="Lee J."/>
            <person name="Roh S.H."/>
            <person name="Kang H."/>
            <person name="Ha J.M."/>
            <person name="Bae S."/>
            <person name="Jung H.Y."/>
            <person name="Kim M.K."/>
        </authorList>
    </citation>
    <scope>NUCLEOTIDE SEQUENCE [LARGE SCALE GENOMIC DNA]</scope>
    <source>
        <strain evidence="1 2">LCS9</strain>
    </source>
</reference>
<dbReference type="EMBL" id="CP011390">
    <property type="protein sequence ID" value="ANE51716.1"/>
    <property type="molecule type" value="Genomic_DNA"/>
</dbReference>
<organism evidence="1 2">
    <name type="scientific">Flavisolibacter tropicus</name>
    <dbReference type="NCBI Taxonomy" id="1492898"/>
    <lineage>
        <taxon>Bacteria</taxon>
        <taxon>Pseudomonadati</taxon>
        <taxon>Bacteroidota</taxon>
        <taxon>Chitinophagia</taxon>
        <taxon>Chitinophagales</taxon>
        <taxon>Chitinophagaceae</taxon>
        <taxon>Flavisolibacter</taxon>
    </lineage>
</organism>
<dbReference type="InterPro" id="IPR011330">
    <property type="entry name" value="Glyco_hydro/deAcase_b/a-brl"/>
</dbReference>
<dbReference type="NCBIfam" id="NF003816">
    <property type="entry name" value="PRK05406.1-5"/>
    <property type="match status" value="1"/>
</dbReference>
<evidence type="ECO:0000313" key="2">
    <source>
        <dbReference type="Proteomes" id="UP000077177"/>
    </source>
</evidence>
<name>A0A172TXI4_9BACT</name>
<dbReference type="CDD" id="cd10787">
    <property type="entry name" value="LamB_YcsF_like"/>
    <property type="match status" value="1"/>
</dbReference>
<accession>A0A172TXI4</accession>
<dbReference type="Pfam" id="PF03746">
    <property type="entry name" value="LamB_YcsF"/>
    <property type="match status" value="1"/>
</dbReference>
<dbReference type="Proteomes" id="UP000077177">
    <property type="component" value="Chromosome"/>
</dbReference>
<dbReference type="RefSeq" id="WP_066405836.1">
    <property type="nucleotide sequence ID" value="NZ_CP011390.1"/>
</dbReference>
<sequence length="251" mass="27167">MQHVDLNCDMGEGIGNDEQLMPYITSANIACGYHAGDAETMMQTLQLCKQFRVAAGAHPSFPDRANFGRLEMSCTPVEVYQWVQLQVQALQLLASQLDINLVHVKPHGALYNQAAREQQLAAAIAQAVKDIDPHLIVVGLSGSYLITEAETLGLTTASEVFADRTYQDDGSLTPRTQPGALIEEEAASIQQVLQMVKQGSVMALSGKDVPLKAETICLHGDGIHATRFAKALRKTLESEGITIQSLQKAPL</sequence>
<reference evidence="2" key="1">
    <citation type="submission" date="2015-01" db="EMBL/GenBank/DDBJ databases">
        <title>Flavisolibacter sp./LCS9/ whole genome sequencing.</title>
        <authorList>
            <person name="Kim M.K."/>
            <person name="Srinivasan S."/>
            <person name="Lee J.-J."/>
        </authorList>
    </citation>
    <scope>NUCLEOTIDE SEQUENCE [LARGE SCALE GENOMIC DNA]</scope>
    <source>
        <strain evidence="2">LCS9</strain>
    </source>
</reference>